<accession>A0A401SDE0</accession>
<dbReference type="EMBL" id="BEZZ01000204">
    <property type="protein sequence ID" value="GCC28408.1"/>
    <property type="molecule type" value="Genomic_DNA"/>
</dbReference>
<keyword evidence="2" id="KW-1185">Reference proteome</keyword>
<evidence type="ECO:0000313" key="2">
    <source>
        <dbReference type="Proteomes" id="UP000287033"/>
    </source>
</evidence>
<evidence type="ECO:0000313" key="1">
    <source>
        <dbReference type="EMBL" id="GCC28408.1"/>
    </source>
</evidence>
<dbReference type="AlphaFoldDB" id="A0A401SDE0"/>
<comment type="caution">
    <text evidence="1">The sequence shown here is derived from an EMBL/GenBank/DDBJ whole genome shotgun (WGS) entry which is preliminary data.</text>
</comment>
<reference evidence="1 2" key="1">
    <citation type="journal article" date="2018" name="Nat. Ecol. Evol.">
        <title>Shark genomes provide insights into elasmobranch evolution and the origin of vertebrates.</title>
        <authorList>
            <person name="Hara Y"/>
            <person name="Yamaguchi K"/>
            <person name="Onimaru K"/>
            <person name="Kadota M"/>
            <person name="Koyanagi M"/>
            <person name="Keeley SD"/>
            <person name="Tatsumi K"/>
            <person name="Tanaka K"/>
            <person name="Motone F"/>
            <person name="Kageyama Y"/>
            <person name="Nozu R"/>
            <person name="Adachi N"/>
            <person name="Nishimura O"/>
            <person name="Nakagawa R"/>
            <person name="Tanegashima C"/>
            <person name="Kiyatake I"/>
            <person name="Matsumoto R"/>
            <person name="Murakumo K"/>
            <person name="Nishida K"/>
            <person name="Terakita A"/>
            <person name="Kuratani S"/>
            <person name="Sato K"/>
            <person name="Hyodo S Kuraku.S."/>
        </authorList>
    </citation>
    <scope>NUCLEOTIDE SEQUENCE [LARGE SCALE GENOMIC DNA]</scope>
</reference>
<sequence>MVETKALILEKTVGHELGEILATASRGRFTHTRRRFVYPSAAALGAIGSREAANTAASAQSRHRSGLSVQRGGRAHCCCWMEWSEVTLIPVPAQARPNPPIPCLLPVSVPLLLLHGADCFSLGSGSGSGSCSFTLIASLRVKNIL</sequence>
<gene>
    <name evidence="1" type="ORF">chiPu_0006838</name>
</gene>
<name>A0A401SDE0_CHIPU</name>
<protein>
    <submittedName>
        <fullName evidence="1">Uncharacterized protein</fullName>
    </submittedName>
</protein>
<organism evidence="1 2">
    <name type="scientific">Chiloscyllium punctatum</name>
    <name type="common">Brownbanded bambooshark</name>
    <name type="synonym">Hemiscyllium punctatum</name>
    <dbReference type="NCBI Taxonomy" id="137246"/>
    <lineage>
        <taxon>Eukaryota</taxon>
        <taxon>Metazoa</taxon>
        <taxon>Chordata</taxon>
        <taxon>Craniata</taxon>
        <taxon>Vertebrata</taxon>
        <taxon>Chondrichthyes</taxon>
        <taxon>Elasmobranchii</taxon>
        <taxon>Galeomorphii</taxon>
        <taxon>Galeoidea</taxon>
        <taxon>Orectolobiformes</taxon>
        <taxon>Hemiscylliidae</taxon>
        <taxon>Chiloscyllium</taxon>
    </lineage>
</organism>
<dbReference type="Proteomes" id="UP000287033">
    <property type="component" value="Unassembled WGS sequence"/>
</dbReference>
<proteinExistence type="predicted"/>